<gene>
    <name evidence="3" type="ORF">DYH56_13655</name>
</gene>
<feature type="domain" description="Glycosyltransferase subfamily 4-like N-terminal" evidence="2">
    <location>
        <begin position="20"/>
        <end position="151"/>
    </location>
</feature>
<keyword evidence="4" id="KW-1185">Reference proteome</keyword>
<accession>A0ABX9KDS7</accession>
<evidence type="ECO:0000259" key="1">
    <source>
        <dbReference type="Pfam" id="PF00534"/>
    </source>
</evidence>
<dbReference type="InterPro" id="IPR001296">
    <property type="entry name" value="Glyco_trans_1"/>
</dbReference>
<evidence type="ECO:0000259" key="2">
    <source>
        <dbReference type="Pfam" id="PF13477"/>
    </source>
</evidence>
<sequence length="368" mass="41902">MKIIVISPKNKTLFNFRGDLIKEMVAKGHEVVALGPNKDFMEDILKLGIKFREVPFSKDNTSIKGDFQYYLNLKKVIKEEKPELVFSYNIKPVIYSSLAAYHSGVRKIYPMIAGAGRIYGSDSLKIKMIRSITGVLYKTAFKCCNKVIFQNTDDLEEFVGRKYLAKSKTVHVNGSGVNMERFKAVKLPEEPIFLMISRIIKEKGIFEYLEAAKKVKKEYPEARFILLGGYDTSLGAIQPEELQPYIDKGIIEFPGEVKNVVPILESARVFVLPTYYREGLPRTILESMSMGKPIITTDWNGCRDAVKDKVNGFLVNPKCSRELAEKMKDMLNNPKKTLEMGHKSLEICSEKYDVNIVNKHMLEIMGIQ</sequence>
<reference evidence="3 4" key="1">
    <citation type="submission" date="2018-08" db="EMBL/GenBank/DDBJ databases">
        <title>Draft genome sequence of Psychrilyobacter sp. strain SD5 isolated from Black Sea water.</title>
        <authorList>
            <person name="Yadav S."/>
            <person name="Villanueva L."/>
            <person name="Damste J.S.S."/>
        </authorList>
    </citation>
    <scope>NUCLEOTIDE SEQUENCE [LARGE SCALE GENOMIC DNA]</scope>
    <source>
        <strain evidence="3 4">SD5</strain>
    </source>
</reference>
<organism evidence="3 4">
    <name type="scientific">Psychrilyobacter piezotolerans</name>
    <dbReference type="NCBI Taxonomy" id="2293438"/>
    <lineage>
        <taxon>Bacteria</taxon>
        <taxon>Fusobacteriati</taxon>
        <taxon>Fusobacteriota</taxon>
        <taxon>Fusobacteriia</taxon>
        <taxon>Fusobacteriales</taxon>
        <taxon>Fusobacteriaceae</taxon>
        <taxon>Psychrilyobacter</taxon>
    </lineage>
</organism>
<protein>
    <submittedName>
        <fullName evidence="3">Glycosyltransferase</fullName>
    </submittedName>
</protein>
<evidence type="ECO:0000313" key="3">
    <source>
        <dbReference type="EMBL" id="REI39733.1"/>
    </source>
</evidence>
<dbReference type="PANTHER" id="PTHR12526">
    <property type="entry name" value="GLYCOSYLTRANSFERASE"/>
    <property type="match status" value="1"/>
</dbReference>
<dbReference type="CDD" id="cd03808">
    <property type="entry name" value="GT4_CapM-like"/>
    <property type="match status" value="1"/>
</dbReference>
<feature type="domain" description="Glycosyl transferase family 1" evidence="1">
    <location>
        <begin position="180"/>
        <end position="341"/>
    </location>
</feature>
<dbReference type="EMBL" id="QUAJ01000033">
    <property type="protein sequence ID" value="REI39733.1"/>
    <property type="molecule type" value="Genomic_DNA"/>
</dbReference>
<dbReference type="InterPro" id="IPR028098">
    <property type="entry name" value="Glyco_trans_4-like_N"/>
</dbReference>
<dbReference type="SUPFAM" id="SSF53756">
    <property type="entry name" value="UDP-Glycosyltransferase/glycogen phosphorylase"/>
    <property type="match status" value="1"/>
</dbReference>
<dbReference type="Pfam" id="PF00534">
    <property type="entry name" value="Glycos_transf_1"/>
    <property type="match status" value="1"/>
</dbReference>
<dbReference type="PANTHER" id="PTHR12526:SF638">
    <property type="entry name" value="SPORE COAT PROTEIN SA"/>
    <property type="match status" value="1"/>
</dbReference>
<name>A0ABX9KDS7_9FUSO</name>
<dbReference type="Proteomes" id="UP000263486">
    <property type="component" value="Unassembled WGS sequence"/>
</dbReference>
<evidence type="ECO:0000313" key="4">
    <source>
        <dbReference type="Proteomes" id="UP000263486"/>
    </source>
</evidence>
<dbReference type="RefSeq" id="WP_114643433.1">
    <property type="nucleotide sequence ID" value="NZ_JAACIO010000001.1"/>
</dbReference>
<comment type="caution">
    <text evidence="3">The sequence shown here is derived from an EMBL/GenBank/DDBJ whole genome shotgun (WGS) entry which is preliminary data.</text>
</comment>
<proteinExistence type="predicted"/>
<dbReference type="Gene3D" id="3.40.50.2000">
    <property type="entry name" value="Glycogen Phosphorylase B"/>
    <property type="match status" value="2"/>
</dbReference>
<dbReference type="Pfam" id="PF13477">
    <property type="entry name" value="Glyco_trans_4_2"/>
    <property type="match status" value="1"/>
</dbReference>